<dbReference type="Proteomes" id="UP000000702">
    <property type="component" value="Unassembled WGS sequence"/>
</dbReference>
<keyword evidence="3" id="KW-1185">Reference proteome</keyword>
<dbReference type="AlphaFoldDB" id="F9WIU2"/>
<organism evidence="2 3">
    <name type="scientific">Trypanosoma congolense (strain IL3000)</name>
    <dbReference type="NCBI Taxonomy" id="1068625"/>
    <lineage>
        <taxon>Eukaryota</taxon>
        <taxon>Discoba</taxon>
        <taxon>Euglenozoa</taxon>
        <taxon>Kinetoplastea</taxon>
        <taxon>Metakinetoplastina</taxon>
        <taxon>Trypanosomatida</taxon>
        <taxon>Trypanosomatidae</taxon>
        <taxon>Trypanosoma</taxon>
        <taxon>Nannomonas</taxon>
    </lineage>
</organism>
<evidence type="ECO:0000256" key="1">
    <source>
        <dbReference type="SAM" id="SignalP"/>
    </source>
</evidence>
<dbReference type="PROSITE" id="PS51257">
    <property type="entry name" value="PROKAR_LIPOPROTEIN"/>
    <property type="match status" value="1"/>
</dbReference>
<gene>
    <name evidence="2" type="ORF">TCIL3000_0_20760</name>
</gene>
<evidence type="ECO:0000313" key="3">
    <source>
        <dbReference type="Proteomes" id="UP000000702"/>
    </source>
</evidence>
<dbReference type="EMBL" id="CAEQ01002641">
    <property type="protein sequence ID" value="CCD17240.1"/>
    <property type="molecule type" value="Genomic_DNA"/>
</dbReference>
<feature type="chain" id="PRO_5003394803" evidence="1">
    <location>
        <begin position="28"/>
        <end position="181"/>
    </location>
</feature>
<reference evidence="2 3" key="2">
    <citation type="journal article" date="2012" name="Proc. Natl. Acad. Sci. U.S.A.">
        <title>Antigenic diversity is generated by distinct evolutionary mechanisms in African trypanosome species.</title>
        <authorList>
            <person name="Jackson A.P."/>
            <person name="Berry A."/>
            <person name="Aslett M."/>
            <person name="Allison H.C."/>
            <person name="Burton P."/>
            <person name="Vavrova-Anderson J."/>
            <person name="Brown R."/>
            <person name="Browne H."/>
            <person name="Corton N."/>
            <person name="Hauser H."/>
            <person name="Gamble J."/>
            <person name="Gilderthorp R."/>
            <person name="Marcello L."/>
            <person name="McQuillan J."/>
            <person name="Otto T.D."/>
            <person name="Quail M.A."/>
            <person name="Sanders M.J."/>
            <person name="van Tonder A."/>
            <person name="Ginger M.L."/>
            <person name="Field M.C."/>
            <person name="Barry J.D."/>
            <person name="Hertz-Fowler C."/>
            <person name="Berriman M."/>
        </authorList>
    </citation>
    <scope>NUCLEOTIDE SEQUENCE [LARGE SCALE GENOMIC DNA]</scope>
    <source>
        <strain evidence="2 3">IL3000</strain>
    </source>
</reference>
<evidence type="ECO:0000313" key="2">
    <source>
        <dbReference type="EMBL" id="CCD17240.1"/>
    </source>
</evidence>
<comment type="caution">
    <text evidence="2">The sequence shown here is derived from an EMBL/GenBank/DDBJ whole genome shotgun (WGS) entry which is preliminary data.</text>
</comment>
<accession>F9WIU2</accession>
<name>F9WIU2_TRYCI</name>
<protein>
    <submittedName>
        <fullName evidence="2">WGS project CAEQ00000000 data, annotated contig 835</fullName>
    </submittedName>
</protein>
<sequence>MTGSKVLTNATISFACLLLLFHPAGVAQEFNYFRIIAWGDDHLHLSLNSLFYKVYCHMPPRAVPFCVLFTSLEGLQRFASFACVRWPSVHQYDLSFQVVVGLGSICCIAPSHPMRTFNGKLWISVKTVQLPHEVVRIECGSYASKISHHGKYTDNLLGFSRKSLPTTPFCSGGPLPLRRSP</sequence>
<proteinExistence type="predicted"/>
<keyword evidence="1" id="KW-0732">Signal</keyword>
<reference evidence="3" key="1">
    <citation type="submission" date="2011-07" db="EMBL/GenBank/DDBJ databases">
        <title>Divergent evolution of antigenic variation in African trypanosomes.</title>
        <authorList>
            <person name="Jackson A.P."/>
            <person name="Berry A."/>
            <person name="Allison H.C."/>
            <person name="Burton P."/>
            <person name="Anderson J."/>
            <person name="Aslett M."/>
            <person name="Brown R."/>
            <person name="Corton N."/>
            <person name="Harris D."/>
            <person name="Hauser H."/>
            <person name="Gamble J."/>
            <person name="Gilderthorp R."/>
            <person name="McQuillan J."/>
            <person name="Quail M.A."/>
            <person name="Sanders M."/>
            <person name="Van Tonder A."/>
            <person name="Ginger M.L."/>
            <person name="Donelson J.E."/>
            <person name="Field M.C."/>
            <person name="Barry J.D."/>
            <person name="Berriman M."/>
            <person name="Hertz-Fowler C."/>
        </authorList>
    </citation>
    <scope>NUCLEOTIDE SEQUENCE [LARGE SCALE GENOMIC DNA]</scope>
    <source>
        <strain evidence="3">IL3000</strain>
    </source>
</reference>
<feature type="signal peptide" evidence="1">
    <location>
        <begin position="1"/>
        <end position="27"/>
    </location>
</feature>
<dbReference type="VEuPathDB" id="TriTrypDB:TcIL3000_0_20760"/>